<dbReference type="Proteomes" id="UP000182258">
    <property type="component" value="Unassembled WGS sequence"/>
</dbReference>
<evidence type="ECO:0000313" key="4">
    <source>
        <dbReference type="Proteomes" id="UP000182258"/>
    </source>
</evidence>
<dbReference type="Proteomes" id="UP000033519">
    <property type="component" value="Unassembled WGS sequence"/>
</dbReference>
<keyword evidence="3" id="KW-1185">Reference proteome</keyword>
<reference evidence="1 3" key="1">
    <citation type="submission" date="2015-03" db="EMBL/GenBank/DDBJ databases">
        <authorList>
            <person name="Lepp D."/>
            <person name="Hassan Y.I."/>
            <person name="Li X.-Z."/>
            <person name="Zhou T."/>
        </authorList>
    </citation>
    <scope>NUCLEOTIDE SEQUENCE [LARGE SCALE GENOMIC DNA]</scope>
    <source>
        <strain evidence="1 3">Cr7-05</strain>
    </source>
</reference>
<dbReference type="AlphaFoldDB" id="A0A0F5PSV3"/>
<evidence type="ECO:0000313" key="3">
    <source>
        <dbReference type="Proteomes" id="UP000033519"/>
    </source>
</evidence>
<evidence type="ECO:0000313" key="1">
    <source>
        <dbReference type="EMBL" id="KKC31486.1"/>
    </source>
</evidence>
<dbReference type="STRING" id="728005.SAMN04488059_101299"/>
<evidence type="ECO:0000313" key="2">
    <source>
        <dbReference type="EMBL" id="SFB99409.1"/>
    </source>
</evidence>
<sequence>MDQPLADAFDLEAHLGKIERMSAELRKIPHTYFGPNGSKVPDIAWYALAAINKTASLTHAFCTLTRAKNTLAASSLIRLQLDTGLRMFGLSLVDNVEAAGERLMNDEKYSKLKSRQGEPLSDAVLHRRLNQHYPGLTKAYEATSAYVHLSSAHIKTGLSERPGTPVLFFHLNGTDDARPDEWFAEIVDSFDQATSLTAELIEDFMRYRYAPAFGTHRPAAGAARADPDPS</sequence>
<dbReference type="RefSeq" id="WP_046172533.1">
    <property type="nucleotide sequence ID" value="NZ_FOMB01000001.1"/>
</dbReference>
<proteinExistence type="predicted"/>
<dbReference type="EMBL" id="LAPV01000166">
    <property type="protein sequence ID" value="KKC31486.1"/>
    <property type="molecule type" value="Genomic_DNA"/>
</dbReference>
<dbReference type="PATRIC" id="fig|728005.3.peg.2012"/>
<accession>A0A0F5PSV3</accession>
<protein>
    <submittedName>
        <fullName evidence="2">Uncharacterized protein</fullName>
    </submittedName>
</protein>
<gene>
    <name evidence="2" type="ORF">SAMN04488059_101299</name>
    <name evidence="1" type="ORF">WH91_18770</name>
</gene>
<name>A0A0F5PSV3_9HYPH</name>
<reference evidence="2 4" key="2">
    <citation type="submission" date="2016-10" db="EMBL/GenBank/DDBJ databases">
        <authorList>
            <person name="de Groot N.N."/>
        </authorList>
    </citation>
    <scope>NUCLEOTIDE SEQUENCE [LARGE SCALE GENOMIC DNA]</scope>
    <source>
        <strain evidence="2 4">CGMCC 1.10210</strain>
    </source>
</reference>
<organism evidence="2 4">
    <name type="scientific">Devosia psychrophila</name>
    <dbReference type="NCBI Taxonomy" id="728005"/>
    <lineage>
        <taxon>Bacteria</taxon>
        <taxon>Pseudomonadati</taxon>
        <taxon>Pseudomonadota</taxon>
        <taxon>Alphaproteobacteria</taxon>
        <taxon>Hyphomicrobiales</taxon>
        <taxon>Devosiaceae</taxon>
        <taxon>Devosia</taxon>
    </lineage>
</organism>
<dbReference type="EMBL" id="FOMB01000001">
    <property type="protein sequence ID" value="SFB99409.1"/>
    <property type="molecule type" value="Genomic_DNA"/>
</dbReference>
<dbReference type="OrthoDB" id="8455065at2"/>